<dbReference type="Gene3D" id="1.25.40.10">
    <property type="entry name" value="Tetratricopeptide repeat domain"/>
    <property type="match status" value="1"/>
</dbReference>
<protein>
    <recommendedName>
        <fullName evidence="3">Sel1 repeat family protein</fullName>
    </recommendedName>
</protein>
<dbReference type="RefSeq" id="WP_212689323.1">
    <property type="nucleotide sequence ID" value="NZ_JAGSPN010000018.1"/>
</dbReference>
<dbReference type="SUPFAM" id="SSF81901">
    <property type="entry name" value="HCP-like"/>
    <property type="match status" value="1"/>
</dbReference>
<evidence type="ECO:0000313" key="2">
    <source>
        <dbReference type="Proteomes" id="UP000680067"/>
    </source>
</evidence>
<keyword evidence="2" id="KW-1185">Reference proteome</keyword>
<sequence length="207" mass="23297">MQKKTIFLSLLIAIVFAGYYFGFERCQDQLAYDYSPYCVKCNEQNAEKGDPGSAYNLALYFEGRDPVKSNDWLRTAAERGDRRAVSRALDECGDGKQFSPRSAEKILSDVVAKDPQAMSLEAMYFYLGGYCGPINLELVRTFYVKRADDDLILCRVALKYGEVVRSGTAKDSDQKNVIELLQECMRKSDPDSVTYQDASKLLGALRP</sequence>
<dbReference type="Proteomes" id="UP000680067">
    <property type="component" value="Unassembled WGS sequence"/>
</dbReference>
<proteinExistence type="predicted"/>
<organism evidence="1 2">
    <name type="scientific">Undibacterium luofuense</name>
    <dbReference type="NCBI Taxonomy" id="2828733"/>
    <lineage>
        <taxon>Bacteria</taxon>
        <taxon>Pseudomonadati</taxon>
        <taxon>Pseudomonadota</taxon>
        <taxon>Betaproteobacteria</taxon>
        <taxon>Burkholderiales</taxon>
        <taxon>Oxalobacteraceae</taxon>
        <taxon>Undibacterium</taxon>
    </lineage>
</organism>
<dbReference type="InterPro" id="IPR011990">
    <property type="entry name" value="TPR-like_helical_dom_sf"/>
</dbReference>
<name>A0A941DU17_9BURK</name>
<accession>A0A941DU17</accession>
<evidence type="ECO:0000313" key="1">
    <source>
        <dbReference type="EMBL" id="MBR7784051.1"/>
    </source>
</evidence>
<reference evidence="1" key="1">
    <citation type="submission" date="2021-04" db="EMBL/GenBank/DDBJ databases">
        <title>novel species isolated from subtropical streams in China.</title>
        <authorList>
            <person name="Lu H."/>
        </authorList>
    </citation>
    <scope>NUCLEOTIDE SEQUENCE</scope>
    <source>
        <strain evidence="1">LFS511W</strain>
    </source>
</reference>
<dbReference type="AlphaFoldDB" id="A0A941DU17"/>
<evidence type="ECO:0008006" key="3">
    <source>
        <dbReference type="Google" id="ProtNLM"/>
    </source>
</evidence>
<dbReference type="EMBL" id="JAGSPN010000018">
    <property type="protein sequence ID" value="MBR7784051.1"/>
    <property type="molecule type" value="Genomic_DNA"/>
</dbReference>
<gene>
    <name evidence="1" type="ORF">KDM89_18040</name>
</gene>
<comment type="caution">
    <text evidence="1">The sequence shown here is derived from an EMBL/GenBank/DDBJ whole genome shotgun (WGS) entry which is preliminary data.</text>
</comment>